<dbReference type="Pfam" id="PF01794">
    <property type="entry name" value="Ferric_reduct"/>
    <property type="match status" value="1"/>
</dbReference>
<feature type="domain" description="Ferric oxidoreductase" evidence="9">
    <location>
        <begin position="286"/>
        <end position="403"/>
    </location>
</feature>
<dbReference type="SFLD" id="SFLDS00052">
    <property type="entry name" value="Ferric_Reductase_Domain"/>
    <property type="match status" value="1"/>
</dbReference>
<feature type="transmembrane region" description="Helical" evidence="7">
    <location>
        <begin position="243"/>
        <end position="263"/>
    </location>
</feature>
<accession>A0A6A5SLJ3</accession>
<feature type="transmembrane region" description="Helical" evidence="7">
    <location>
        <begin position="275"/>
        <end position="299"/>
    </location>
</feature>
<keyword evidence="5" id="KW-0406">Ion transport</keyword>
<feature type="chain" id="PRO_5025426530" evidence="8">
    <location>
        <begin position="16"/>
        <end position="705"/>
    </location>
</feature>
<evidence type="ECO:0000256" key="2">
    <source>
        <dbReference type="ARBA" id="ARBA00022448"/>
    </source>
</evidence>
<protein>
    <submittedName>
        <fullName evidence="11">Ferric reductase-like protein transmembrane component 4</fullName>
    </submittedName>
</protein>
<evidence type="ECO:0000256" key="4">
    <source>
        <dbReference type="ARBA" id="ARBA00022989"/>
    </source>
</evidence>
<dbReference type="PANTHER" id="PTHR32361">
    <property type="entry name" value="FERRIC/CUPRIC REDUCTASE TRANSMEMBRANE COMPONENT"/>
    <property type="match status" value="1"/>
</dbReference>
<dbReference type="GO" id="GO:0006879">
    <property type="term" value="P:intracellular iron ion homeostasis"/>
    <property type="evidence" value="ECO:0007669"/>
    <property type="project" value="TreeGrafter"/>
</dbReference>
<feature type="transmembrane region" description="Helical" evidence="7">
    <location>
        <begin position="387"/>
        <end position="408"/>
    </location>
</feature>
<keyword evidence="4 7" id="KW-1133">Transmembrane helix</keyword>
<dbReference type="GO" id="GO:0006826">
    <property type="term" value="P:iron ion transport"/>
    <property type="evidence" value="ECO:0007669"/>
    <property type="project" value="TreeGrafter"/>
</dbReference>
<dbReference type="InterPro" id="IPR013130">
    <property type="entry name" value="Fe3_Rdtase_TM_dom"/>
</dbReference>
<evidence type="ECO:0000256" key="8">
    <source>
        <dbReference type="SAM" id="SignalP"/>
    </source>
</evidence>
<proteinExistence type="predicted"/>
<sequence length="705" mass="78540">MKLQTFLLSASVVLAMDMGTATRPGHGLIGYGITVYQPPCAFACRDAISGATLNCSTIMEMPEMDGMDMGEEMAMTDPDCYATDDVFLQTLAYCVHSQCKDIPIWQIEKFWIANVAGTLVVQPDPKETYQEALAKVEGTPSAVYNETGTLNETSVVSQELWFAAYNTDATFAHQESMQERYALVLLLSGVVIPIAFSLLRFVPFPGALQSKFNAWFIDPPMFGTKHAALARLGLDSALTRGQAFFISYLIFINVVLSAVAYEYANPNTFYPDDRWGWMVMLVSNRLGLLSFANLPLVFLYAGRNNFLLWLTNWSHSTFILLHRWIAGISTLQAILHSLVYLHKYVKDGTHAEESKLPYWYWGIIGTLGMAILFPTSISPIRKKAYELFLVWHIVISILVVAGCYWHIIFEFQHSWGYELWIILTMVVWAFDRVARWLRLASNGVQTAEVTIVDDEYVRVTIRNVSTSGYAYLYFPTLTWRFWENHPFSVASTILPQVMQEPTNHASISSHDIEKHPGITSVPLDGRTYSQSSQNSPYSSSLKQPVQTGVTFYIRDKTGITSALRKRTSLPVLLEAGYSSHSLSSLNTSPTLIALVGGVGITAVLPYLRAHPGRVKLYWGCRTQALVDNVRASGALSAVEQEIFVGTRMNVVGILESELAGAGGSEVAVLISGPEEMTNDVRNTVSRIVRTSKGVKAKLYVESFSW</sequence>
<dbReference type="Proteomes" id="UP000800038">
    <property type="component" value="Unassembled WGS sequence"/>
</dbReference>
<gene>
    <name evidence="11" type="ORF">EJ02DRAFT_456140</name>
</gene>
<feature type="transmembrane region" description="Helical" evidence="7">
    <location>
        <begin position="181"/>
        <end position="202"/>
    </location>
</feature>
<evidence type="ECO:0000256" key="3">
    <source>
        <dbReference type="ARBA" id="ARBA00022692"/>
    </source>
</evidence>
<dbReference type="InterPro" id="IPR051410">
    <property type="entry name" value="Ferric/Cupric_Reductase"/>
</dbReference>
<dbReference type="InterPro" id="IPR013112">
    <property type="entry name" value="FAD-bd_8"/>
</dbReference>
<feature type="domain" description="FAD-binding 8" evidence="10">
    <location>
        <begin position="442"/>
        <end position="493"/>
    </location>
</feature>
<evidence type="ECO:0000256" key="7">
    <source>
        <dbReference type="SAM" id="Phobius"/>
    </source>
</evidence>
<comment type="subcellular location">
    <subcellularLocation>
        <location evidence="1">Membrane</location>
        <topology evidence="1">Multi-pass membrane protein</topology>
    </subcellularLocation>
</comment>
<feature type="transmembrane region" description="Helical" evidence="7">
    <location>
        <begin position="358"/>
        <end position="375"/>
    </location>
</feature>
<evidence type="ECO:0000313" key="12">
    <source>
        <dbReference type="Proteomes" id="UP000800038"/>
    </source>
</evidence>
<evidence type="ECO:0000256" key="6">
    <source>
        <dbReference type="ARBA" id="ARBA00023136"/>
    </source>
</evidence>
<dbReference type="OrthoDB" id="167398at2759"/>
<evidence type="ECO:0000256" key="1">
    <source>
        <dbReference type="ARBA" id="ARBA00004141"/>
    </source>
</evidence>
<dbReference type="PANTHER" id="PTHR32361:SF9">
    <property type="entry name" value="FERRIC REDUCTASE TRANSMEMBRANE COMPONENT 3-RELATED"/>
    <property type="match status" value="1"/>
</dbReference>
<dbReference type="AlphaFoldDB" id="A0A6A5SLJ3"/>
<keyword evidence="12" id="KW-1185">Reference proteome</keyword>
<dbReference type="InterPro" id="IPR039261">
    <property type="entry name" value="FNR_nucleotide-bd"/>
</dbReference>
<evidence type="ECO:0000259" key="10">
    <source>
        <dbReference type="Pfam" id="PF08022"/>
    </source>
</evidence>
<dbReference type="EMBL" id="ML976065">
    <property type="protein sequence ID" value="KAF1940309.1"/>
    <property type="molecule type" value="Genomic_DNA"/>
</dbReference>
<keyword evidence="8" id="KW-0732">Signal</keyword>
<feature type="transmembrane region" description="Helical" evidence="7">
    <location>
        <begin position="320"/>
        <end position="338"/>
    </location>
</feature>
<reference evidence="11" key="1">
    <citation type="journal article" date="2020" name="Stud. Mycol.">
        <title>101 Dothideomycetes genomes: a test case for predicting lifestyles and emergence of pathogens.</title>
        <authorList>
            <person name="Haridas S."/>
            <person name="Albert R."/>
            <person name="Binder M."/>
            <person name="Bloem J."/>
            <person name="Labutti K."/>
            <person name="Salamov A."/>
            <person name="Andreopoulos B."/>
            <person name="Baker S."/>
            <person name="Barry K."/>
            <person name="Bills G."/>
            <person name="Bluhm B."/>
            <person name="Cannon C."/>
            <person name="Castanera R."/>
            <person name="Culley D."/>
            <person name="Daum C."/>
            <person name="Ezra D."/>
            <person name="Gonzalez J."/>
            <person name="Henrissat B."/>
            <person name="Kuo A."/>
            <person name="Liang C."/>
            <person name="Lipzen A."/>
            <person name="Lutzoni F."/>
            <person name="Magnuson J."/>
            <person name="Mondo S."/>
            <person name="Nolan M."/>
            <person name="Ohm R."/>
            <person name="Pangilinan J."/>
            <person name="Park H.-J."/>
            <person name="Ramirez L."/>
            <person name="Alfaro M."/>
            <person name="Sun H."/>
            <person name="Tritt A."/>
            <person name="Yoshinaga Y."/>
            <person name="Zwiers L.-H."/>
            <person name="Turgeon B."/>
            <person name="Goodwin S."/>
            <person name="Spatafora J."/>
            <person name="Crous P."/>
            <person name="Grigoriev I."/>
        </authorList>
    </citation>
    <scope>NUCLEOTIDE SEQUENCE</scope>
    <source>
        <strain evidence="11">CBS 161.51</strain>
    </source>
</reference>
<dbReference type="CDD" id="cd06186">
    <property type="entry name" value="NOX_Duox_like_FAD_NADP"/>
    <property type="match status" value="1"/>
</dbReference>
<dbReference type="Pfam" id="PF08022">
    <property type="entry name" value="FAD_binding_8"/>
    <property type="match status" value="1"/>
</dbReference>
<evidence type="ECO:0000256" key="5">
    <source>
        <dbReference type="ARBA" id="ARBA00023065"/>
    </source>
</evidence>
<keyword evidence="2" id="KW-0813">Transport</keyword>
<keyword evidence="3 7" id="KW-0812">Transmembrane</keyword>
<evidence type="ECO:0000313" key="11">
    <source>
        <dbReference type="EMBL" id="KAF1940309.1"/>
    </source>
</evidence>
<dbReference type="GO" id="GO:0000293">
    <property type="term" value="F:ferric-chelate reductase activity"/>
    <property type="evidence" value="ECO:0007669"/>
    <property type="project" value="TreeGrafter"/>
</dbReference>
<feature type="signal peptide" evidence="8">
    <location>
        <begin position="1"/>
        <end position="15"/>
    </location>
</feature>
<name>A0A6A5SLJ3_9PLEO</name>
<dbReference type="GO" id="GO:0005886">
    <property type="term" value="C:plasma membrane"/>
    <property type="evidence" value="ECO:0007669"/>
    <property type="project" value="TreeGrafter"/>
</dbReference>
<evidence type="ECO:0000259" key="9">
    <source>
        <dbReference type="Pfam" id="PF01794"/>
    </source>
</evidence>
<dbReference type="SUPFAM" id="SSF52343">
    <property type="entry name" value="Ferredoxin reductase-like, C-terminal NADP-linked domain"/>
    <property type="match status" value="1"/>
</dbReference>
<organism evidence="11 12">
    <name type="scientific">Clathrospora elynae</name>
    <dbReference type="NCBI Taxonomy" id="706981"/>
    <lineage>
        <taxon>Eukaryota</taxon>
        <taxon>Fungi</taxon>
        <taxon>Dikarya</taxon>
        <taxon>Ascomycota</taxon>
        <taxon>Pezizomycotina</taxon>
        <taxon>Dothideomycetes</taxon>
        <taxon>Pleosporomycetidae</taxon>
        <taxon>Pleosporales</taxon>
        <taxon>Diademaceae</taxon>
        <taxon>Clathrospora</taxon>
    </lineage>
</organism>
<dbReference type="SFLD" id="SFLDG01168">
    <property type="entry name" value="Ferric_reductase_subgroup_(FRE"/>
    <property type="match status" value="1"/>
</dbReference>
<dbReference type="GO" id="GO:0015677">
    <property type="term" value="P:copper ion import"/>
    <property type="evidence" value="ECO:0007669"/>
    <property type="project" value="TreeGrafter"/>
</dbReference>
<keyword evidence="6 7" id="KW-0472">Membrane</keyword>